<evidence type="ECO:0000256" key="1">
    <source>
        <dbReference type="ARBA" id="ARBA00007637"/>
    </source>
</evidence>
<name>A0A382DFN1_9ZZZZ</name>
<dbReference type="Pfam" id="PF01370">
    <property type="entry name" value="Epimerase"/>
    <property type="match status" value="1"/>
</dbReference>
<protein>
    <recommendedName>
        <fullName evidence="2">NAD-dependent epimerase/dehydratase domain-containing protein</fullName>
    </recommendedName>
</protein>
<gene>
    <name evidence="3" type="ORF">METZ01_LOCUS189291</name>
</gene>
<dbReference type="InterPro" id="IPR001509">
    <property type="entry name" value="Epimerase_deHydtase"/>
</dbReference>
<evidence type="ECO:0000259" key="2">
    <source>
        <dbReference type="Pfam" id="PF01370"/>
    </source>
</evidence>
<organism evidence="3">
    <name type="scientific">marine metagenome</name>
    <dbReference type="NCBI Taxonomy" id="408172"/>
    <lineage>
        <taxon>unclassified sequences</taxon>
        <taxon>metagenomes</taxon>
        <taxon>ecological metagenomes</taxon>
    </lineage>
</organism>
<comment type="similarity">
    <text evidence="1">Belongs to the NAD(P)-dependent epimerase/dehydratase family.</text>
</comment>
<dbReference type="SUPFAM" id="SSF51735">
    <property type="entry name" value="NAD(P)-binding Rossmann-fold domains"/>
    <property type="match status" value="1"/>
</dbReference>
<feature type="non-terminal residue" evidence="3">
    <location>
        <position position="335"/>
    </location>
</feature>
<reference evidence="3" key="1">
    <citation type="submission" date="2018-05" db="EMBL/GenBank/DDBJ databases">
        <authorList>
            <person name="Lanie J.A."/>
            <person name="Ng W.-L."/>
            <person name="Kazmierczak K.M."/>
            <person name="Andrzejewski T.M."/>
            <person name="Davidsen T.M."/>
            <person name="Wayne K.J."/>
            <person name="Tettelin H."/>
            <person name="Glass J.I."/>
            <person name="Rusch D."/>
            <person name="Podicherti R."/>
            <person name="Tsui H.-C.T."/>
            <person name="Winkler M.E."/>
        </authorList>
    </citation>
    <scope>NUCLEOTIDE SEQUENCE</scope>
</reference>
<feature type="domain" description="NAD-dependent epimerase/dehydratase" evidence="2">
    <location>
        <begin position="10"/>
        <end position="261"/>
    </location>
</feature>
<dbReference type="AlphaFoldDB" id="A0A382DFN1"/>
<dbReference type="EMBL" id="UINC01038842">
    <property type="protein sequence ID" value="SVB36437.1"/>
    <property type="molecule type" value="Genomic_DNA"/>
</dbReference>
<dbReference type="InterPro" id="IPR036291">
    <property type="entry name" value="NAD(P)-bd_dom_sf"/>
</dbReference>
<dbReference type="PANTHER" id="PTHR43000">
    <property type="entry name" value="DTDP-D-GLUCOSE 4,6-DEHYDRATASE-RELATED"/>
    <property type="match status" value="1"/>
</dbReference>
<proteinExistence type="inferred from homology"/>
<evidence type="ECO:0000313" key="3">
    <source>
        <dbReference type="EMBL" id="SVB36437.1"/>
    </source>
</evidence>
<accession>A0A382DFN1</accession>
<dbReference type="Gene3D" id="3.40.50.720">
    <property type="entry name" value="NAD(P)-binding Rossmann-like Domain"/>
    <property type="match status" value="1"/>
</dbReference>
<sequence>MEQDYPQTTVLVTGGCGFVMSNVIKNLLATNLDAKVVSLDINPTDRLTQEFFRPFSGRITHIQGDIREPGSFGLIPTDQPITHVVHAAMIAHHPQWEREHPDKVLDVNIMGTVNTLEWARTQSQIIRLLYVSSGDVYGEPKAATSQEPHLETGTLDQPELYAISKYASEQIVRRYGDVFNIDTLCVRFSGVFGPMERPTPGRALMAMPYHMIRAVIENRPLRITDGTLKAGADFISSEDIGSILPRLLVSSKLSHDIYNVAYGQFTLVPEVFQSFKSIVPEFDYEVVIPEFADVIRDPSRRLARWNAYDIERLSTEFDWKPRPIAEQLASYIEWV</sequence>